<evidence type="ECO:0000313" key="3">
    <source>
        <dbReference type="EMBL" id="QSG08884.1"/>
    </source>
</evidence>
<proteinExistence type="predicted"/>
<name>A0A897N8Q4_9EURY</name>
<sequence>MKLKELFTDDDAVSPVIGVILMVAITVILAAVIASFVLGLGDTTTTTPTATLDFEDNGTAVTIYHESGDTLENDSLSIKSGDLTNKTLSDNAPFTSGAMIGVVNHTAADLDSGDEIRVVWESDGGDSSSTVGTYEIP</sequence>
<dbReference type="InterPro" id="IPR013373">
    <property type="entry name" value="Flagellin/pilin_N_arc"/>
</dbReference>
<dbReference type="GeneID" id="68852121"/>
<evidence type="ECO:0000313" key="4">
    <source>
        <dbReference type="Proteomes" id="UP000662973"/>
    </source>
</evidence>
<keyword evidence="1" id="KW-0812">Transmembrane</keyword>
<organism evidence="3 4">
    <name type="scientific">Halapricum desulfuricans</name>
    <dbReference type="NCBI Taxonomy" id="2841257"/>
    <lineage>
        <taxon>Archaea</taxon>
        <taxon>Methanobacteriati</taxon>
        <taxon>Methanobacteriota</taxon>
        <taxon>Stenosarchaea group</taxon>
        <taxon>Halobacteria</taxon>
        <taxon>Halobacteriales</taxon>
        <taxon>Haloarculaceae</taxon>
        <taxon>Halapricum</taxon>
    </lineage>
</organism>
<feature type="transmembrane region" description="Helical" evidence="1">
    <location>
        <begin position="12"/>
        <end position="38"/>
    </location>
</feature>
<dbReference type="EMBL" id="CP064788">
    <property type="protein sequence ID" value="QSG08884.1"/>
    <property type="molecule type" value="Genomic_DNA"/>
</dbReference>
<keyword evidence="3" id="KW-0969">Cilium</keyword>
<keyword evidence="1" id="KW-0472">Membrane</keyword>
<keyword evidence="3" id="KW-0966">Cell projection</keyword>
<evidence type="ECO:0000256" key="1">
    <source>
        <dbReference type="SAM" id="Phobius"/>
    </source>
</evidence>
<dbReference type="NCBIfam" id="TIGR02537">
    <property type="entry name" value="arch_flag_Nterm"/>
    <property type="match status" value="1"/>
</dbReference>
<evidence type="ECO:0000259" key="2">
    <source>
        <dbReference type="Pfam" id="PF07790"/>
    </source>
</evidence>
<dbReference type="PANTHER" id="PTHR38138">
    <property type="entry name" value="VNG6441H"/>
    <property type="match status" value="1"/>
</dbReference>
<gene>
    <name evidence="3" type="ORF">HSR122_1491</name>
</gene>
<dbReference type="KEGG" id="hds:HSR122_1491"/>
<keyword evidence="3" id="KW-0282">Flagellum</keyword>
<feature type="domain" description="Archaeal Type IV pilin N-terminal" evidence="2">
    <location>
        <begin position="11"/>
        <end position="79"/>
    </location>
</feature>
<dbReference type="PANTHER" id="PTHR38138:SF1">
    <property type="entry name" value="ARCHAEAL TYPE IV PILIN N-TERMINAL DOMAIN-CONTAINING PROTEIN"/>
    <property type="match status" value="1"/>
</dbReference>
<dbReference type="Proteomes" id="UP000662973">
    <property type="component" value="Chromosome"/>
</dbReference>
<dbReference type="AlphaFoldDB" id="A0A897N8Q4"/>
<dbReference type="InterPro" id="IPR012859">
    <property type="entry name" value="Pilin_N_archaeal"/>
</dbReference>
<keyword evidence="1" id="KW-1133">Transmembrane helix</keyword>
<keyword evidence="4" id="KW-1185">Reference proteome</keyword>
<reference evidence="3 4" key="1">
    <citation type="submission" date="2020-11" db="EMBL/GenBank/DDBJ databases">
        <title>Carbohydrate-dependent, anaerobic sulfur respiration: A novel catabolism in halophilic archaea.</title>
        <authorList>
            <person name="Sorokin D.Y."/>
            <person name="Messina E."/>
            <person name="Smedile F."/>
            <person name="La Cono V."/>
            <person name="Hallsworth J.E."/>
            <person name="Yakimov M.M."/>
        </authorList>
    </citation>
    <scope>NUCLEOTIDE SEQUENCE [LARGE SCALE GENOMIC DNA]</scope>
    <source>
        <strain evidence="3 4">HSR12-2</strain>
    </source>
</reference>
<protein>
    <submittedName>
        <fullName evidence="3">Pilin/Flagellin, FlaG/FlaF family</fullName>
    </submittedName>
</protein>
<accession>A0A897N8Q4</accession>
<dbReference type="Pfam" id="PF07790">
    <property type="entry name" value="Pilin_N"/>
    <property type="match status" value="1"/>
</dbReference>
<dbReference type="RefSeq" id="WP_229112096.1">
    <property type="nucleotide sequence ID" value="NZ_CP064788.1"/>
</dbReference>